<evidence type="ECO:0000313" key="2">
    <source>
        <dbReference type="EMBL" id="OGH93247.1"/>
    </source>
</evidence>
<dbReference type="STRING" id="1798705.A2563_01410"/>
<accession>A0A1F6PAP3</accession>
<dbReference type="EMBL" id="MFRA01000001">
    <property type="protein sequence ID" value="OGH93247.1"/>
    <property type="molecule type" value="Genomic_DNA"/>
</dbReference>
<name>A0A1F6PAP3_9BACT</name>
<reference evidence="2 3" key="1">
    <citation type="journal article" date="2016" name="Nat. Commun.">
        <title>Thousands of microbial genomes shed light on interconnected biogeochemical processes in an aquifer system.</title>
        <authorList>
            <person name="Anantharaman K."/>
            <person name="Brown C.T."/>
            <person name="Hug L.A."/>
            <person name="Sharon I."/>
            <person name="Castelle C.J."/>
            <person name="Probst A.J."/>
            <person name="Thomas B.C."/>
            <person name="Singh A."/>
            <person name="Wilkins M.J."/>
            <person name="Karaoz U."/>
            <person name="Brodie E.L."/>
            <person name="Williams K.H."/>
            <person name="Hubbard S.S."/>
            <person name="Banfield J.F."/>
        </authorList>
    </citation>
    <scope>NUCLEOTIDE SEQUENCE [LARGE SCALE GENOMIC DNA]</scope>
</reference>
<evidence type="ECO:0000313" key="3">
    <source>
        <dbReference type="Proteomes" id="UP000176634"/>
    </source>
</evidence>
<evidence type="ECO:0000256" key="1">
    <source>
        <dbReference type="SAM" id="MobiDB-lite"/>
    </source>
</evidence>
<feature type="region of interest" description="Disordered" evidence="1">
    <location>
        <begin position="1"/>
        <end position="23"/>
    </location>
</feature>
<dbReference type="Proteomes" id="UP000176634">
    <property type="component" value="Unassembled WGS sequence"/>
</dbReference>
<organism evidence="2 3">
    <name type="scientific">Candidatus Magasanikbacteria bacterium RIFOXYD1_FULL_40_23</name>
    <dbReference type="NCBI Taxonomy" id="1798705"/>
    <lineage>
        <taxon>Bacteria</taxon>
        <taxon>Candidatus Magasanikiibacteriota</taxon>
    </lineage>
</organism>
<dbReference type="AlphaFoldDB" id="A0A1F6PAP3"/>
<feature type="compositionally biased region" description="Basic and acidic residues" evidence="1">
    <location>
        <begin position="1"/>
        <end position="15"/>
    </location>
</feature>
<comment type="caution">
    <text evidence="2">The sequence shown here is derived from an EMBL/GenBank/DDBJ whole genome shotgun (WGS) entry which is preliminary data.</text>
</comment>
<protein>
    <submittedName>
        <fullName evidence="2">Uncharacterized protein</fullName>
    </submittedName>
</protein>
<sequence>MSEVPFKHELEESEYRPSTTDALKSFKDRPDKVVRVYDGGRTDYKEHIAELNESKKHFKEMEEEYGIRVVNMDFVIGKDENDRVVTYTVVDNIIGKNLDKIYEFPTALKQKVENLFYSLAKYYNDKFDAKTKFWSDFRNDQFVYGHKINETEDSFYLVDVDPAISNVKGSEFFFAEIIDCLWHYLLKVEKRFKPPVEFSKTRQMIAEIKDKISKESK</sequence>
<gene>
    <name evidence="2" type="ORF">A2563_01410</name>
</gene>
<proteinExistence type="predicted"/>